<evidence type="ECO:0000256" key="1">
    <source>
        <dbReference type="SAM" id="MobiDB-lite"/>
    </source>
</evidence>
<accession>A0AA39QL26</accession>
<organism evidence="2 3">
    <name type="scientific">Armillaria luteobubalina</name>
    <dbReference type="NCBI Taxonomy" id="153913"/>
    <lineage>
        <taxon>Eukaryota</taxon>
        <taxon>Fungi</taxon>
        <taxon>Dikarya</taxon>
        <taxon>Basidiomycota</taxon>
        <taxon>Agaricomycotina</taxon>
        <taxon>Agaricomycetes</taxon>
        <taxon>Agaricomycetidae</taxon>
        <taxon>Agaricales</taxon>
        <taxon>Marasmiineae</taxon>
        <taxon>Physalacriaceae</taxon>
        <taxon>Armillaria</taxon>
    </lineage>
</organism>
<dbReference type="EMBL" id="JAUEPU010000002">
    <property type="protein sequence ID" value="KAK0504925.1"/>
    <property type="molecule type" value="Genomic_DNA"/>
</dbReference>
<evidence type="ECO:0000313" key="2">
    <source>
        <dbReference type="EMBL" id="KAK0504925.1"/>
    </source>
</evidence>
<feature type="compositionally biased region" description="Acidic residues" evidence="1">
    <location>
        <begin position="170"/>
        <end position="185"/>
    </location>
</feature>
<gene>
    <name evidence="2" type="ORF">EDD18DRAFT_318797</name>
</gene>
<dbReference type="Proteomes" id="UP001175228">
    <property type="component" value="Unassembled WGS sequence"/>
</dbReference>
<protein>
    <submittedName>
        <fullName evidence="2">Uncharacterized protein</fullName>
    </submittedName>
</protein>
<sequence>MACVRHPWTTGPSMKRRHDEDCLPAPKRPRCNLEHTLSNLSLNSTAPPARRSPPPAIDVSELPDDAIPIDAQLPDTVEEPIHDVKMKRSTWYEPEPDRIVVTDLDSSDDDDDDDGQDTALSISPALIDHIRSRQLVSSLPTPATHALVLYRPLPIPTPQKPEQQQAQPEPEPEPERDDDAMDVEY</sequence>
<name>A0AA39QL26_9AGAR</name>
<feature type="region of interest" description="Disordered" evidence="1">
    <location>
        <begin position="150"/>
        <end position="185"/>
    </location>
</feature>
<keyword evidence="3" id="KW-1185">Reference proteome</keyword>
<feature type="compositionally biased region" description="Acidic residues" evidence="1">
    <location>
        <begin position="105"/>
        <end position="116"/>
    </location>
</feature>
<feature type="region of interest" description="Disordered" evidence="1">
    <location>
        <begin position="86"/>
        <end position="119"/>
    </location>
</feature>
<reference evidence="2" key="1">
    <citation type="submission" date="2023-06" db="EMBL/GenBank/DDBJ databases">
        <authorList>
            <consortium name="Lawrence Berkeley National Laboratory"/>
            <person name="Ahrendt S."/>
            <person name="Sahu N."/>
            <person name="Indic B."/>
            <person name="Wong-Bajracharya J."/>
            <person name="Merenyi Z."/>
            <person name="Ke H.-M."/>
            <person name="Monk M."/>
            <person name="Kocsube S."/>
            <person name="Drula E."/>
            <person name="Lipzen A."/>
            <person name="Balint B."/>
            <person name="Henrissat B."/>
            <person name="Andreopoulos B."/>
            <person name="Martin F.M."/>
            <person name="Harder C.B."/>
            <person name="Rigling D."/>
            <person name="Ford K.L."/>
            <person name="Foster G.D."/>
            <person name="Pangilinan J."/>
            <person name="Papanicolaou A."/>
            <person name="Barry K."/>
            <person name="LaButti K."/>
            <person name="Viragh M."/>
            <person name="Koriabine M."/>
            <person name="Yan M."/>
            <person name="Riley R."/>
            <person name="Champramary S."/>
            <person name="Plett K.L."/>
            <person name="Tsai I.J."/>
            <person name="Slot J."/>
            <person name="Sipos G."/>
            <person name="Plett J."/>
            <person name="Nagy L.G."/>
            <person name="Grigoriev I.V."/>
        </authorList>
    </citation>
    <scope>NUCLEOTIDE SEQUENCE</scope>
    <source>
        <strain evidence="2">HWK02</strain>
    </source>
</reference>
<feature type="compositionally biased region" description="Polar residues" evidence="1">
    <location>
        <begin position="35"/>
        <end position="45"/>
    </location>
</feature>
<feature type="region of interest" description="Disordered" evidence="1">
    <location>
        <begin position="1"/>
        <end position="62"/>
    </location>
</feature>
<dbReference type="AlphaFoldDB" id="A0AA39QL26"/>
<proteinExistence type="predicted"/>
<evidence type="ECO:0000313" key="3">
    <source>
        <dbReference type="Proteomes" id="UP001175228"/>
    </source>
</evidence>
<comment type="caution">
    <text evidence="2">The sequence shown here is derived from an EMBL/GenBank/DDBJ whole genome shotgun (WGS) entry which is preliminary data.</text>
</comment>